<dbReference type="InterPro" id="IPR014722">
    <property type="entry name" value="Rib_uL2_dom2"/>
</dbReference>
<evidence type="ECO:0000313" key="10">
    <source>
        <dbReference type="EMBL" id="QIK51719.1"/>
    </source>
</evidence>
<protein>
    <recommendedName>
        <fullName evidence="5 6">Transcription termination/antitermination protein NusG</fullName>
    </recommendedName>
</protein>
<keyword evidence="3 5" id="KW-0805">Transcription regulation</keyword>
<organism evidence="10 11">
    <name type="scientific">Jeotgalibaca porci</name>
    <dbReference type="NCBI Taxonomy" id="1868793"/>
    <lineage>
        <taxon>Bacteria</taxon>
        <taxon>Bacillati</taxon>
        <taxon>Bacillota</taxon>
        <taxon>Bacilli</taxon>
        <taxon>Lactobacillales</taxon>
        <taxon>Carnobacteriaceae</taxon>
        <taxon>Jeotgalibaca</taxon>
    </lineage>
</organism>
<dbReference type="InterPro" id="IPR008991">
    <property type="entry name" value="Translation_prot_SH3-like_sf"/>
</dbReference>
<evidence type="ECO:0000256" key="7">
    <source>
        <dbReference type="RuleBase" id="RU000538"/>
    </source>
</evidence>
<dbReference type="GeneID" id="94552937"/>
<dbReference type="SUPFAM" id="SSF50104">
    <property type="entry name" value="Translation proteins SH3-like domain"/>
    <property type="match status" value="1"/>
</dbReference>
<dbReference type="EMBL" id="CP049889">
    <property type="protein sequence ID" value="QIK51719.1"/>
    <property type="molecule type" value="Genomic_DNA"/>
</dbReference>
<dbReference type="SUPFAM" id="SSF82679">
    <property type="entry name" value="N-utilization substance G protein NusG, N-terminal domain"/>
    <property type="match status" value="1"/>
</dbReference>
<dbReference type="GO" id="GO:0005829">
    <property type="term" value="C:cytosol"/>
    <property type="evidence" value="ECO:0007669"/>
    <property type="project" value="TreeGrafter"/>
</dbReference>
<dbReference type="GO" id="GO:0032784">
    <property type="term" value="P:regulation of DNA-templated transcription elongation"/>
    <property type="evidence" value="ECO:0007669"/>
    <property type="project" value="InterPro"/>
</dbReference>
<keyword evidence="11" id="KW-1185">Reference proteome</keyword>
<comment type="similarity">
    <text evidence="5 7">Belongs to the NusG family.</text>
</comment>
<dbReference type="GO" id="GO:0006354">
    <property type="term" value="P:DNA-templated transcription elongation"/>
    <property type="evidence" value="ECO:0007669"/>
    <property type="project" value="UniProtKB-UniRule"/>
</dbReference>
<comment type="function">
    <text evidence="5 7">Participates in transcription elongation, termination and antitermination.</text>
</comment>
<name>A0A6G7WHL9_9LACT</name>
<proteinExistence type="inferred from homology"/>
<dbReference type="RefSeq" id="WP_166062779.1">
    <property type="nucleotide sequence ID" value="NZ_CP049889.1"/>
</dbReference>
<dbReference type="InterPro" id="IPR001062">
    <property type="entry name" value="Transcrpt_antiterm_NusG"/>
</dbReference>
<evidence type="ECO:0000256" key="3">
    <source>
        <dbReference type="ARBA" id="ARBA00023015"/>
    </source>
</evidence>
<evidence type="ECO:0000256" key="6">
    <source>
        <dbReference type="NCBIfam" id="TIGR00922"/>
    </source>
</evidence>
<dbReference type="PANTHER" id="PTHR30265:SF2">
    <property type="entry name" value="TRANSCRIPTION TERMINATION_ANTITERMINATION PROTEIN NUSG"/>
    <property type="match status" value="1"/>
</dbReference>
<dbReference type="SMART" id="SM00738">
    <property type="entry name" value="NGN"/>
    <property type="match status" value="1"/>
</dbReference>
<gene>
    <name evidence="5 10" type="primary">nusG</name>
    <name evidence="10" type="ORF">G7058_06555</name>
</gene>
<dbReference type="CDD" id="cd09891">
    <property type="entry name" value="NGN_Bact_1"/>
    <property type="match status" value="1"/>
</dbReference>
<evidence type="ECO:0000256" key="2">
    <source>
        <dbReference type="ARBA" id="ARBA00022814"/>
    </source>
</evidence>
<dbReference type="InterPro" id="IPR036735">
    <property type="entry name" value="NGN_dom_sf"/>
</dbReference>
<feature type="domain" description="KOW" evidence="9">
    <location>
        <begin position="128"/>
        <end position="155"/>
    </location>
</feature>
<dbReference type="SMART" id="SM00739">
    <property type="entry name" value="KOW"/>
    <property type="match status" value="1"/>
</dbReference>
<dbReference type="Gene3D" id="2.30.30.30">
    <property type="match status" value="1"/>
</dbReference>
<dbReference type="InterPro" id="IPR005824">
    <property type="entry name" value="KOW"/>
</dbReference>
<dbReference type="NCBIfam" id="TIGR00922">
    <property type="entry name" value="nusG"/>
    <property type="match status" value="1"/>
</dbReference>
<dbReference type="PANTHER" id="PTHR30265">
    <property type="entry name" value="RHO-INTERACTING TRANSCRIPTION TERMINATION FACTOR NUSG"/>
    <property type="match status" value="1"/>
</dbReference>
<dbReference type="GO" id="GO:0031564">
    <property type="term" value="P:transcription antitermination"/>
    <property type="evidence" value="ECO:0007669"/>
    <property type="project" value="UniProtKB-UniRule"/>
</dbReference>
<dbReference type="AlphaFoldDB" id="A0A6G7WHL9"/>
<evidence type="ECO:0000313" key="11">
    <source>
        <dbReference type="Proteomes" id="UP000501830"/>
    </source>
</evidence>
<evidence type="ECO:0000256" key="4">
    <source>
        <dbReference type="ARBA" id="ARBA00023163"/>
    </source>
</evidence>
<keyword evidence="1 5" id="KW-0806">Transcription termination</keyword>
<feature type="domain" description="NusG-like N-terminal" evidence="8">
    <location>
        <begin position="7"/>
        <end position="118"/>
    </location>
</feature>
<evidence type="ECO:0000256" key="1">
    <source>
        <dbReference type="ARBA" id="ARBA00022472"/>
    </source>
</evidence>
<dbReference type="KEGG" id="jpo:G7058_06555"/>
<dbReference type="FunFam" id="3.30.70.940:FF:000002">
    <property type="entry name" value="Transcription termination/antitermination protein NusG"/>
    <property type="match status" value="1"/>
</dbReference>
<dbReference type="InterPro" id="IPR047050">
    <property type="entry name" value="NGN"/>
</dbReference>
<dbReference type="GO" id="GO:0006353">
    <property type="term" value="P:DNA-templated transcription termination"/>
    <property type="evidence" value="ECO:0007669"/>
    <property type="project" value="UniProtKB-UniRule"/>
</dbReference>
<dbReference type="InterPro" id="IPR043425">
    <property type="entry name" value="NusG-like"/>
</dbReference>
<evidence type="ECO:0000256" key="5">
    <source>
        <dbReference type="HAMAP-Rule" id="MF_00948"/>
    </source>
</evidence>
<keyword evidence="4 5" id="KW-0804">Transcription</keyword>
<dbReference type="CDD" id="cd06091">
    <property type="entry name" value="KOW_NusG"/>
    <property type="match status" value="1"/>
</dbReference>
<dbReference type="InterPro" id="IPR006645">
    <property type="entry name" value="NGN-like_dom"/>
</dbReference>
<evidence type="ECO:0000259" key="9">
    <source>
        <dbReference type="SMART" id="SM00739"/>
    </source>
</evidence>
<dbReference type="Gene3D" id="3.30.70.940">
    <property type="entry name" value="NusG, N-terminal domain"/>
    <property type="match status" value="1"/>
</dbReference>
<dbReference type="Pfam" id="PF02357">
    <property type="entry name" value="NusG"/>
    <property type="match status" value="1"/>
</dbReference>
<accession>A0A6G7WHL9</accession>
<dbReference type="Proteomes" id="UP000501830">
    <property type="component" value="Chromosome"/>
</dbReference>
<evidence type="ECO:0000259" key="8">
    <source>
        <dbReference type="SMART" id="SM00738"/>
    </source>
</evidence>
<keyword evidence="2 5" id="KW-0889">Transcription antitermination</keyword>
<sequence length="183" mass="20933">METVEQEKNWYVLHTYSGYENKVKMNIESRAQSMNMENHIFRVVVPEEEEIEMKDGEEKKKTKKTFPGYVLVEMIMSDESWYVVRNTPGVTGFVGSHGAGSKPAPLLDEEISWILKRMGLSTRTRDVEFEKGENVTIVEGAFNGLSGVVEEVDSEKGKLKVLIEMFGRETIAELEYEQVDKIN</sequence>
<dbReference type="HAMAP" id="MF_00948">
    <property type="entry name" value="NusG"/>
    <property type="match status" value="1"/>
</dbReference>
<dbReference type="PRINTS" id="PR00338">
    <property type="entry name" value="NUSGTNSCPFCT"/>
</dbReference>
<reference evidence="10 11" key="1">
    <citation type="journal article" date="2017" name="Int. J. Syst. Evol. Microbiol.">
        <title>Jeotgalibaca porci sp. nov. and Jeotgalibaca arthritidis sp. nov., isolated from pigs, and emended description of the genus Jeotgalibaca.</title>
        <authorList>
            <person name="Zamora L."/>
            <person name="Perez-Sancho M."/>
            <person name="Dominguez L."/>
            <person name="Fernandez-Garayzabal J.F."/>
            <person name="Vela A.I."/>
        </authorList>
    </citation>
    <scope>NUCLEOTIDE SEQUENCE [LARGE SCALE GENOMIC DNA]</scope>
    <source>
        <strain evidence="10 11">CCUG 69148</strain>
    </source>
</reference>